<dbReference type="Gene3D" id="3.80.10.10">
    <property type="entry name" value="Ribonuclease Inhibitor"/>
    <property type="match status" value="1"/>
</dbReference>
<dbReference type="PANTHER" id="PTHR11017:SF578">
    <property type="entry name" value="ADP-RIBOSYL CYCLASE_CYCLIC ADP-RIBOSE HYDROLASE"/>
    <property type="match status" value="1"/>
</dbReference>
<organism evidence="1 2">
    <name type="scientific">Rosa chinensis</name>
    <name type="common">China rose</name>
    <dbReference type="NCBI Taxonomy" id="74649"/>
    <lineage>
        <taxon>Eukaryota</taxon>
        <taxon>Viridiplantae</taxon>
        <taxon>Streptophyta</taxon>
        <taxon>Embryophyta</taxon>
        <taxon>Tracheophyta</taxon>
        <taxon>Spermatophyta</taxon>
        <taxon>Magnoliopsida</taxon>
        <taxon>eudicotyledons</taxon>
        <taxon>Gunneridae</taxon>
        <taxon>Pentapetalae</taxon>
        <taxon>rosids</taxon>
        <taxon>fabids</taxon>
        <taxon>Rosales</taxon>
        <taxon>Rosaceae</taxon>
        <taxon>Rosoideae</taxon>
        <taxon>Rosoideae incertae sedis</taxon>
        <taxon>Rosa</taxon>
    </lineage>
</organism>
<dbReference type="SUPFAM" id="SSF52058">
    <property type="entry name" value="L domain-like"/>
    <property type="match status" value="1"/>
</dbReference>
<dbReference type="InterPro" id="IPR032675">
    <property type="entry name" value="LRR_dom_sf"/>
</dbReference>
<dbReference type="GO" id="GO:0006952">
    <property type="term" value="P:defense response"/>
    <property type="evidence" value="ECO:0007669"/>
    <property type="project" value="InterPro"/>
</dbReference>
<proteinExistence type="predicted"/>
<dbReference type="OMA" id="EMESVTC"/>
<dbReference type="PANTHER" id="PTHR11017">
    <property type="entry name" value="LEUCINE-RICH REPEAT-CONTAINING PROTEIN"/>
    <property type="match status" value="1"/>
</dbReference>
<reference evidence="1 2" key="1">
    <citation type="journal article" date="2018" name="Nat. Genet.">
        <title>The Rosa genome provides new insights in the design of modern roses.</title>
        <authorList>
            <person name="Bendahmane M."/>
        </authorList>
    </citation>
    <scope>NUCLEOTIDE SEQUENCE [LARGE SCALE GENOMIC DNA]</scope>
    <source>
        <strain evidence="2">cv. Old Blush</strain>
    </source>
</reference>
<dbReference type="InterPro" id="IPR044974">
    <property type="entry name" value="Disease_R_plants"/>
</dbReference>
<gene>
    <name evidence="1" type="ORF">RchiOBHm_Chr6g0261261</name>
</gene>
<dbReference type="Proteomes" id="UP000238479">
    <property type="component" value="Chromosome 6"/>
</dbReference>
<dbReference type="EMBL" id="PDCK01000044">
    <property type="protein sequence ID" value="PRQ23429.1"/>
    <property type="molecule type" value="Genomic_DNA"/>
</dbReference>
<sequence length="190" mass="21411">MKNLKCFKNRDAPCSAEMESLPNNLRLIDWPHFPFKALPLDFDPKKLVKLNMPGSSCMLQLGGTFKSCRYLKYINLESCSCLQVVPSLSEFPQLQELNLKDCTSLTGVDDSVGHHKNLVVLSLAGCHNLTVLPGAIAWKNAREINLYHCSKLKTFPDILEEMESVTCLELFKTAITDCLHQFHISLDLNI</sequence>
<protein>
    <submittedName>
        <fullName evidence="1">Putative leucine-rich repeat domain, L domain-containing protein</fullName>
    </submittedName>
</protein>
<name>A0A2P6PNC0_ROSCH</name>
<keyword evidence="2" id="KW-1185">Reference proteome</keyword>
<dbReference type="Gramene" id="PRQ23429">
    <property type="protein sequence ID" value="PRQ23429"/>
    <property type="gene ID" value="RchiOBHm_Chr6g0261261"/>
</dbReference>
<evidence type="ECO:0000313" key="2">
    <source>
        <dbReference type="Proteomes" id="UP000238479"/>
    </source>
</evidence>
<evidence type="ECO:0000313" key="1">
    <source>
        <dbReference type="EMBL" id="PRQ23429.1"/>
    </source>
</evidence>
<dbReference type="AlphaFoldDB" id="A0A2P6PNC0"/>
<comment type="caution">
    <text evidence="1">The sequence shown here is derived from an EMBL/GenBank/DDBJ whole genome shotgun (WGS) entry which is preliminary data.</text>
</comment>
<accession>A0A2P6PNC0</accession>